<dbReference type="InterPro" id="IPR001245">
    <property type="entry name" value="Ser-Thr/Tyr_kinase_cat_dom"/>
</dbReference>
<dbReference type="Pfam" id="PF00069">
    <property type="entry name" value="Pkinase"/>
    <property type="match status" value="1"/>
</dbReference>
<dbReference type="InterPro" id="IPR011009">
    <property type="entry name" value="Kinase-like_dom_sf"/>
</dbReference>
<dbReference type="OrthoDB" id="550451at2759"/>
<dbReference type="AlphaFoldDB" id="A8IXG0"/>
<protein>
    <submittedName>
        <fullName evidence="2">Uncharacterized protein</fullName>
    </submittedName>
</protein>
<dbReference type="Proteomes" id="UP000006906">
    <property type="component" value="Chromosome 3"/>
</dbReference>
<dbReference type="PROSITE" id="PS00107">
    <property type="entry name" value="PROTEIN_KINASE_ATP"/>
    <property type="match status" value="1"/>
</dbReference>
<dbReference type="Gene3D" id="1.10.510.10">
    <property type="entry name" value="Transferase(Phosphotransferase) domain 1"/>
    <property type="match status" value="2"/>
</dbReference>
<dbReference type="SUPFAM" id="SSF56112">
    <property type="entry name" value="Protein kinase-like (PK-like)"/>
    <property type="match status" value="1"/>
</dbReference>
<proteinExistence type="predicted"/>
<dbReference type="GeneID" id="5718885"/>
<dbReference type="GO" id="GO:0004672">
    <property type="term" value="F:protein kinase activity"/>
    <property type="evidence" value="ECO:0000318"/>
    <property type="project" value="GO_Central"/>
</dbReference>
<dbReference type="STRING" id="3055.A8IXG0"/>
<gene>
    <name evidence="2" type="ORF">CHLRE_03g203500v5</name>
</gene>
<accession>A8IXG0</accession>
<dbReference type="Gramene" id="PNW85835">
    <property type="protein sequence ID" value="PNW85835"/>
    <property type="gene ID" value="CHLRE_03g203500v5"/>
</dbReference>
<keyword evidence="3" id="KW-1185">Reference proteome</keyword>
<evidence type="ECO:0000313" key="2">
    <source>
        <dbReference type="EMBL" id="PNW85835.1"/>
    </source>
</evidence>
<evidence type="ECO:0000313" key="3">
    <source>
        <dbReference type="Proteomes" id="UP000006906"/>
    </source>
</evidence>
<feature type="region of interest" description="Disordered" evidence="1">
    <location>
        <begin position="587"/>
        <end position="614"/>
    </location>
</feature>
<feature type="compositionally biased region" description="Basic residues" evidence="1">
    <location>
        <begin position="663"/>
        <end position="673"/>
    </location>
</feature>
<dbReference type="PaxDb" id="3055-EDP03226"/>
<evidence type="ECO:0000256" key="1">
    <source>
        <dbReference type="SAM" id="MobiDB-lite"/>
    </source>
</evidence>
<feature type="compositionally biased region" description="Low complexity" evidence="1">
    <location>
        <begin position="456"/>
        <end position="479"/>
    </location>
</feature>
<feature type="region of interest" description="Disordered" evidence="1">
    <location>
        <begin position="647"/>
        <end position="675"/>
    </location>
</feature>
<dbReference type="GO" id="GO:0005737">
    <property type="term" value="C:cytoplasm"/>
    <property type="evidence" value="ECO:0000318"/>
    <property type="project" value="GO_Central"/>
</dbReference>
<dbReference type="EMBL" id="CM008964">
    <property type="protein sequence ID" value="PNW85835.1"/>
    <property type="molecule type" value="Genomic_DNA"/>
</dbReference>
<feature type="compositionally biased region" description="Low complexity" evidence="1">
    <location>
        <begin position="587"/>
        <end position="603"/>
    </location>
</feature>
<dbReference type="GO" id="GO:0007165">
    <property type="term" value="P:signal transduction"/>
    <property type="evidence" value="ECO:0000318"/>
    <property type="project" value="GO_Central"/>
</dbReference>
<reference evidence="2 3" key="1">
    <citation type="journal article" date="2007" name="Science">
        <title>The Chlamydomonas genome reveals the evolution of key animal and plant functions.</title>
        <authorList>
            <person name="Merchant S.S."/>
            <person name="Prochnik S.E."/>
            <person name="Vallon O."/>
            <person name="Harris E.H."/>
            <person name="Karpowicz S.J."/>
            <person name="Witman G.B."/>
            <person name="Terry A."/>
            <person name="Salamov A."/>
            <person name="Fritz-Laylin L.K."/>
            <person name="Marechal-Drouard L."/>
            <person name="Marshall W.F."/>
            <person name="Qu L.H."/>
            <person name="Nelson D.R."/>
            <person name="Sanderfoot A.A."/>
            <person name="Spalding M.H."/>
            <person name="Kapitonov V.V."/>
            <person name="Ren Q."/>
            <person name="Ferris P."/>
            <person name="Lindquist E."/>
            <person name="Shapiro H."/>
            <person name="Lucas S.M."/>
            <person name="Grimwood J."/>
            <person name="Schmutz J."/>
            <person name="Cardol P."/>
            <person name="Cerutti H."/>
            <person name="Chanfreau G."/>
            <person name="Chen C.L."/>
            <person name="Cognat V."/>
            <person name="Croft M.T."/>
            <person name="Dent R."/>
            <person name="Dutcher S."/>
            <person name="Fernandez E."/>
            <person name="Fukuzawa H."/>
            <person name="Gonzalez-Ballester D."/>
            <person name="Gonzalez-Halphen D."/>
            <person name="Hallmann A."/>
            <person name="Hanikenne M."/>
            <person name="Hippler M."/>
            <person name="Inwood W."/>
            <person name="Jabbari K."/>
            <person name="Kalanon M."/>
            <person name="Kuras R."/>
            <person name="Lefebvre P.A."/>
            <person name="Lemaire S.D."/>
            <person name="Lobanov A.V."/>
            <person name="Lohr M."/>
            <person name="Manuell A."/>
            <person name="Meier I."/>
            <person name="Mets L."/>
            <person name="Mittag M."/>
            <person name="Mittelmeier T."/>
            <person name="Moroney J.V."/>
            <person name="Moseley J."/>
            <person name="Napoli C."/>
            <person name="Nedelcu A.M."/>
            <person name="Niyogi K."/>
            <person name="Novoselov S.V."/>
            <person name="Paulsen I.T."/>
            <person name="Pazour G."/>
            <person name="Purton S."/>
            <person name="Ral J.P."/>
            <person name="Riano-Pachon D.M."/>
            <person name="Riekhof W."/>
            <person name="Rymarquis L."/>
            <person name="Schroda M."/>
            <person name="Stern D."/>
            <person name="Umen J."/>
            <person name="Willows R."/>
            <person name="Wilson N."/>
            <person name="Zimmer S.L."/>
            <person name="Allmer J."/>
            <person name="Balk J."/>
            <person name="Bisova K."/>
            <person name="Chen C.J."/>
            <person name="Elias M."/>
            <person name="Gendler K."/>
            <person name="Hauser C."/>
            <person name="Lamb M.R."/>
            <person name="Ledford H."/>
            <person name="Long J.C."/>
            <person name="Minagawa J."/>
            <person name="Page M.D."/>
            <person name="Pan J."/>
            <person name="Pootakham W."/>
            <person name="Roje S."/>
            <person name="Rose A."/>
            <person name="Stahlberg E."/>
            <person name="Terauchi A.M."/>
            <person name="Yang P."/>
            <person name="Ball S."/>
            <person name="Bowler C."/>
            <person name="Dieckmann C.L."/>
            <person name="Gladyshev V.N."/>
            <person name="Green P."/>
            <person name="Jorgensen R."/>
            <person name="Mayfield S."/>
            <person name="Mueller-Roeber B."/>
            <person name="Rajamani S."/>
            <person name="Sayre R.T."/>
            <person name="Brokstein P."/>
            <person name="Dubchak I."/>
            <person name="Goodstein D."/>
            <person name="Hornick L."/>
            <person name="Huang Y.W."/>
            <person name="Jhaveri J."/>
            <person name="Luo Y."/>
            <person name="Martinez D."/>
            <person name="Ngau W.C."/>
            <person name="Otillar B."/>
            <person name="Poliakov A."/>
            <person name="Porter A."/>
            <person name="Szajkowski L."/>
            <person name="Werner G."/>
            <person name="Zhou K."/>
            <person name="Grigoriev I.V."/>
            <person name="Rokhsar D.S."/>
            <person name="Grossman A.R."/>
        </authorList>
    </citation>
    <scope>NUCLEOTIDE SEQUENCE [LARGE SCALE GENOMIC DNA]</scope>
    <source>
        <strain evidence="3">CC-503</strain>
    </source>
</reference>
<dbReference type="InterPro" id="IPR008271">
    <property type="entry name" value="Ser/Thr_kinase_AS"/>
</dbReference>
<dbReference type="InParanoid" id="A8IXG0"/>
<dbReference type="InterPro" id="IPR017441">
    <property type="entry name" value="Protein_kinase_ATP_BS"/>
</dbReference>
<sequence>MPSASDPAGASTSGRDLSQRLQIGKTLGSGAFAIVYKAAFDGREVALKVLLPQHQPSHREDCPVRMFIREGELLRRLDHSHVVRCHAVLELPPGFPGLLRGYSRPAWALVLELLEEGSLCSLMHRQLLAPWKFIYDNEQAMQWSIQTAGALAYLHACSPPVIHRDVKLENVMLSRTEGKGTAPVAKLVDLGLHTCPLRLERCTRQTLLRVSMSRTASRRSFRRAASGIGVLSLDAVNVANVGGGGGGGGGGRAASNADVSGLYHHQQQAPVSLPCVGAPAPVLVSAIMSPTAMASAAASSVVSAALEEERASASCFYAVQDDGSSAVPVDVRNNNMGERLRPLHGVTAPPPLVLEGRVLGPHSRPGSGRILRVGSTNGASPLPRASTAGGGVLGALVEVCEEDALRARASAEAPTDQQPGPVAAAQQLLQQPAQQPGGGGDVPVQAVAATSLRPETASTDSDGSGGTAAAPPTTTAGSTLNTSLARSSYGDILPNLVNTGGGAGATISIGMELQSRMPSYAESTATGVTDCGGSLFNMPPPPSMVLAAADGGPAGGACSASAAAVLAQHPSRRRLGGHHLLFRNSPAGSSYSGSASNTASGAAPDAAKSDPTCGRGTPFAQLSVVGVAAAAGADGAAATSAAALQSRPSSLPSGASPRAAAAHAHHVQQHHPTTRSCLSAVTHAHDPTSAAAAAAASTVTSTPGRLVSVAAMPSRPASLSGCRAAAMAAASASAADAAQAHVLATSMPPPAAVLDADPGGVNSRPATARDVSLSLGALLDTGGGEEAGTHATLEVVYRLTGETGSCMAMAPEIRLQQPYNEKIDVYAFAILLYEVWSRSLLAVSHVGTKRPDMPEMIHKCEQFPDLIVSGWRPARAGAIPEPIWQVICECWDSDPLARPTMLEVEARLQQLLAEQPESVIGVASGKGGKKLTATSSAGAAGGGSSGGGGRAAAAAGCGCVIC</sequence>
<organism evidence="2 3">
    <name type="scientific">Chlamydomonas reinhardtii</name>
    <name type="common">Chlamydomonas smithii</name>
    <dbReference type="NCBI Taxonomy" id="3055"/>
    <lineage>
        <taxon>Eukaryota</taxon>
        <taxon>Viridiplantae</taxon>
        <taxon>Chlorophyta</taxon>
        <taxon>core chlorophytes</taxon>
        <taxon>Chlorophyceae</taxon>
        <taxon>CS clade</taxon>
        <taxon>Chlamydomonadales</taxon>
        <taxon>Chlamydomonadaceae</taxon>
        <taxon>Chlamydomonas</taxon>
    </lineage>
</organism>
<dbReference type="InterPro" id="IPR000719">
    <property type="entry name" value="Prot_kinase_dom"/>
</dbReference>
<feature type="region of interest" description="Disordered" evidence="1">
    <location>
        <begin position="453"/>
        <end position="481"/>
    </location>
</feature>
<dbReference type="GO" id="GO:0005524">
    <property type="term" value="F:ATP binding"/>
    <property type="evidence" value="ECO:0007669"/>
    <property type="project" value="UniProtKB-UniRule"/>
</dbReference>
<dbReference type="PANTHER" id="PTHR44329">
    <property type="entry name" value="SERINE/THREONINE-PROTEIN KINASE TNNI3K-RELATED"/>
    <property type="match status" value="1"/>
</dbReference>
<dbReference type="InterPro" id="IPR051681">
    <property type="entry name" value="Ser/Thr_Kinases-Pseudokinases"/>
</dbReference>
<dbReference type="eggNOG" id="KOG0192">
    <property type="taxonomic scope" value="Eukaryota"/>
</dbReference>
<dbReference type="Pfam" id="PF07714">
    <property type="entry name" value="PK_Tyr_Ser-Thr"/>
    <property type="match status" value="1"/>
</dbReference>
<dbReference type="SMART" id="SM00220">
    <property type="entry name" value="S_TKc"/>
    <property type="match status" value="1"/>
</dbReference>
<dbReference type="PROSITE" id="PS00108">
    <property type="entry name" value="PROTEIN_KINASE_ST"/>
    <property type="match status" value="1"/>
</dbReference>
<dbReference type="KEGG" id="cre:CHLRE_03g203500v5"/>
<dbReference type="PROSITE" id="PS50011">
    <property type="entry name" value="PROTEIN_KINASE_DOM"/>
    <property type="match status" value="1"/>
</dbReference>
<dbReference type="RefSeq" id="XP_001693200.1">
    <property type="nucleotide sequence ID" value="XM_001693148.3"/>
</dbReference>
<dbReference type="HOGENOM" id="CLU_307446_0_0_1"/>
<name>A8IXG0_CHLRE</name>
<dbReference type="PANTHER" id="PTHR44329:SF289">
    <property type="entry name" value="SERINE_THREONINE-PROTEIN KINASE VIK"/>
    <property type="match status" value="1"/>
</dbReference>